<dbReference type="InterPro" id="IPR012938">
    <property type="entry name" value="Glc/Sorbosone_DH"/>
</dbReference>
<dbReference type="Proteomes" id="UP000244168">
    <property type="component" value="Unassembled WGS sequence"/>
</dbReference>
<keyword evidence="2" id="KW-0732">Signal</keyword>
<dbReference type="Pfam" id="PF07995">
    <property type="entry name" value="GSDH"/>
    <property type="match status" value="1"/>
</dbReference>
<name>A0A2T5J9E8_9SPHI</name>
<feature type="domain" description="Glucose/Sorbosone dehydrogenase" evidence="3">
    <location>
        <begin position="88"/>
        <end position="420"/>
    </location>
</feature>
<dbReference type="PANTHER" id="PTHR19328">
    <property type="entry name" value="HEDGEHOG-INTERACTING PROTEIN"/>
    <property type="match status" value="1"/>
</dbReference>
<feature type="compositionally biased region" description="Polar residues" evidence="1">
    <location>
        <begin position="24"/>
        <end position="45"/>
    </location>
</feature>
<organism evidence="4 5">
    <name type="scientific">Mucilaginibacter yixingensis</name>
    <dbReference type="NCBI Taxonomy" id="1295612"/>
    <lineage>
        <taxon>Bacteria</taxon>
        <taxon>Pseudomonadati</taxon>
        <taxon>Bacteroidota</taxon>
        <taxon>Sphingobacteriia</taxon>
        <taxon>Sphingobacteriales</taxon>
        <taxon>Sphingobacteriaceae</taxon>
        <taxon>Mucilaginibacter</taxon>
    </lineage>
</organism>
<proteinExistence type="predicted"/>
<dbReference type="RefSeq" id="WP_211309809.1">
    <property type="nucleotide sequence ID" value="NZ_CP160205.1"/>
</dbReference>
<dbReference type="AlphaFoldDB" id="A0A2T5J9E8"/>
<sequence length="424" mass="45322">MKILNRLTLAMLMASTLAAACKNTPGNDSNSDTSTVIGTGGNADTATLPPVETKAPNSDYKPAFAGQTRAPGMRTKTPLIVTIINSSLNAPWAICNLPDGRFLITQKAGSMVILTSAGVKDKEITGLPAVVNAGQGGLLDVNIDPQFSSNRMVYWDYAEQQSTGGSLLAVAKGKLSADETKIENIQVIYRAQPAYSGGNLQYGSRMVFDQQGNLFITTGERSGDDIRMKAQDLSAGIGKVIHITKDGAAVPNGPFANTANALPEVYALGLRSPEGLAWNPVSNELWEAEFGPRGGDEINVIEPGKNYGWPVITYGIEYSGAKVGDGIQQKAGMEQPLYYWDPVISPSGIAFYNSDVISEWKGNLFLACLSSQHICRIALNGHKVIGEERLLASEGQRFRALAQGKDGALYAVTDGGRLYRITKK</sequence>
<feature type="region of interest" description="Disordered" evidence="1">
    <location>
        <begin position="23"/>
        <end position="68"/>
    </location>
</feature>
<accession>A0A2T5J9E8</accession>
<dbReference type="InterPro" id="IPR011041">
    <property type="entry name" value="Quinoprot_gluc/sorb_DH_b-prop"/>
</dbReference>
<dbReference type="PANTHER" id="PTHR19328:SF75">
    <property type="entry name" value="ALDOSE SUGAR DEHYDROGENASE YLII"/>
    <property type="match status" value="1"/>
</dbReference>
<evidence type="ECO:0000313" key="5">
    <source>
        <dbReference type="Proteomes" id="UP000244168"/>
    </source>
</evidence>
<dbReference type="Gene3D" id="2.120.10.30">
    <property type="entry name" value="TolB, C-terminal domain"/>
    <property type="match status" value="1"/>
</dbReference>
<evidence type="ECO:0000256" key="1">
    <source>
        <dbReference type="SAM" id="MobiDB-lite"/>
    </source>
</evidence>
<evidence type="ECO:0000256" key="2">
    <source>
        <dbReference type="SAM" id="SignalP"/>
    </source>
</evidence>
<dbReference type="PROSITE" id="PS51257">
    <property type="entry name" value="PROKAR_LIPOPROTEIN"/>
    <property type="match status" value="1"/>
</dbReference>
<reference evidence="4 5" key="1">
    <citation type="submission" date="2018-04" db="EMBL/GenBank/DDBJ databases">
        <title>Genomic Encyclopedia of Archaeal and Bacterial Type Strains, Phase II (KMG-II): from individual species to whole genera.</title>
        <authorList>
            <person name="Goeker M."/>
        </authorList>
    </citation>
    <scope>NUCLEOTIDE SEQUENCE [LARGE SCALE GENOMIC DNA]</scope>
    <source>
        <strain evidence="4 5">DSM 26809</strain>
    </source>
</reference>
<evidence type="ECO:0000313" key="4">
    <source>
        <dbReference type="EMBL" id="PTQ96702.1"/>
    </source>
</evidence>
<evidence type="ECO:0000259" key="3">
    <source>
        <dbReference type="Pfam" id="PF07995"/>
    </source>
</evidence>
<keyword evidence="5" id="KW-1185">Reference proteome</keyword>
<dbReference type="EMBL" id="QAOQ01000004">
    <property type="protein sequence ID" value="PTQ96702.1"/>
    <property type="molecule type" value="Genomic_DNA"/>
</dbReference>
<feature type="signal peptide" evidence="2">
    <location>
        <begin position="1"/>
        <end position="19"/>
    </location>
</feature>
<feature type="chain" id="PRO_5015401936" evidence="2">
    <location>
        <begin position="20"/>
        <end position="424"/>
    </location>
</feature>
<dbReference type="InterPro" id="IPR011042">
    <property type="entry name" value="6-blade_b-propeller_TolB-like"/>
</dbReference>
<dbReference type="SUPFAM" id="SSF50952">
    <property type="entry name" value="Soluble quinoprotein glucose dehydrogenase"/>
    <property type="match status" value="1"/>
</dbReference>
<protein>
    <submittedName>
        <fullName evidence="4">Glucose/arabinose dehydrogenase</fullName>
    </submittedName>
</protein>
<comment type="caution">
    <text evidence="4">The sequence shown here is derived from an EMBL/GenBank/DDBJ whole genome shotgun (WGS) entry which is preliminary data.</text>
</comment>
<gene>
    <name evidence="4" type="ORF">C8P68_104188</name>
</gene>